<evidence type="ECO:0000256" key="1">
    <source>
        <dbReference type="SAM" id="MobiDB-lite"/>
    </source>
</evidence>
<dbReference type="EMBL" id="JANIIK010000410">
    <property type="protein sequence ID" value="KAJ3583353.1"/>
    <property type="molecule type" value="Genomic_DNA"/>
</dbReference>
<sequence>MRLSLIKLSGEKNGVPNIVSLLQQDCSSPNFRKSSSLSFIWCSYSMRFISILICCDSFSMRFCSRESFLSLASLSIYRRAKRNLSLAADNDPEAAEQVDSAPGEWGEKGGIPKDPNVSFNVAPFSPSSPSCSPAGETTVSSTCPSTGEGAAPPPGPCFSSARTSSETSRPSSTNLASTASQPHHSAVL</sequence>
<evidence type="ECO:0000313" key="3">
    <source>
        <dbReference type="Proteomes" id="UP001148018"/>
    </source>
</evidence>
<name>A0A9Q0D991_9TELE</name>
<dbReference type="Proteomes" id="UP001148018">
    <property type="component" value="Unassembled WGS sequence"/>
</dbReference>
<evidence type="ECO:0000313" key="2">
    <source>
        <dbReference type="EMBL" id="KAJ3583353.1"/>
    </source>
</evidence>
<feature type="region of interest" description="Disordered" evidence="1">
    <location>
        <begin position="88"/>
        <end position="188"/>
    </location>
</feature>
<organism evidence="2 3">
    <name type="scientific">Muraenolepis orangiensis</name>
    <name type="common">Patagonian moray cod</name>
    <dbReference type="NCBI Taxonomy" id="630683"/>
    <lineage>
        <taxon>Eukaryota</taxon>
        <taxon>Metazoa</taxon>
        <taxon>Chordata</taxon>
        <taxon>Craniata</taxon>
        <taxon>Vertebrata</taxon>
        <taxon>Euteleostomi</taxon>
        <taxon>Actinopterygii</taxon>
        <taxon>Neopterygii</taxon>
        <taxon>Teleostei</taxon>
        <taxon>Neoteleostei</taxon>
        <taxon>Acanthomorphata</taxon>
        <taxon>Zeiogadaria</taxon>
        <taxon>Gadariae</taxon>
        <taxon>Gadiformes</taxon>
        <taxon>Muraenolepidoidei</taxon>
        <taxon>Muraenolepididae</taxon>
        <taxon>Muraenolepis</taxon>
    </lineage>
</organism>
<gene>
    <name evidence="2" type="ORF">NHX12_021934</name>
</gene>
<accession>A0A9Q0D991</accession>
<comment type="caution">
    <text evidence="2">The sequence shown here is derived from an EMBL/GenBank/DDBJ whole genome shotgun (WGS) entry which is preliminary data.</text>
</comment>
<dbReference type="AlphaFoldDB" id="A0A9Q0D991"/>
<feature type="compositionally biased region" description="Polar residues" evidence="1">
    <location>
        <begin position="174"/>
        <end position="188"/>
    </location>
</feature>
<reference evidence="2" key="1">
    <citation type="submission" date="2022-07" db="EMBL/GenBank/DDBJ databases">
        <title>Chromosome-level genome of Muraenolepis orangiensis.</title>
        <authorList>
            <person name="Kim J."/>
        </authorList>
    </citation>
    <scope>NUCLEOTIDE SEQUENCE</scope>
    <source>
        <strain evidence="2">KU_S4_2022</strain>
        <tissue evidence="2">Muscle</tissue>
    </source>
</reference>
<proteinExistence type="predicted"/>
<protein>
    <submittedName>
        <fullName evidence="2">Uncharacterized protein</fullName>
    </submittedName>
</protein>
<feature type="compositionally biased region" description="Polar residues" evidence="1">
    <location>
        <begin position="135"/>
        <end position="145"/>
    </location>
</feature>
<feature type="compositionally biased region" description="Low complexity" evidence="1">
    <location>
        <begin position="123"/>
        <end position="133"/>
    </location>
</feature>
<feature type="compositionally biased region" description="Low complexity" evidence="1">
    <location>
        <begin position="159"/>
        <end position="173"/>
    </location>
</feature>
<keyword evidence="3" id="KW-1185">Reference proteome</keyword>